<evidence type="ECO:0000259" key="12">
    <source>
        <dbReference type="Pfam" id="PF06827"/>
    </source>
</evidence>
<dbReference type="PATRIC" id="fig|1297742.4.peg.6739"/>
<dbReference type="InterPro" id="IPR033708">
    <property type="entry name" value="Anticodon_Ile_BEm"/>
</dbReference>
<dbReference type="InterPro" id="IPR013155">
    <property type="entry name" value="M/V/L/I-tRNA-synth_anticd-bd"/>
</dbReference>
<dbReference type="Gene3D" id="3.90.740.10">
    <property type="entry name" value="Valyl/Leucyl/Isoleucyl-tRNA synthetase, editing domain"/>
    <property type="match status" value="1"/>
</dbReference>
<keyword evidence="6 10" id="KW-0648">Protein biosynthesis</keyword>
<organism evidence="14 15">
    <name type="scientific">Pseudomyxococcus hansupus</name>
    <dbReference type="NCBI Taxonomy" id="1297742"/>
    <lineage>
        <taxon>Bacteria</taxon>
        <taxon>Pseudomonadati</taxon>
        <taxon>Myxococcota</taxon>
        <taxon>Myxococcia</taxon>
        <taxon>Myxococcales</taxon>
        <taxon>Cystobacterineae</taxon>
        <taxon>Myxococcaceae</taxon>
        <taxon>Pseudomyxococcus</taxon>
    </lineage>
</organism>
<keyword evidence="10" id="KW-0862">Zinc</keyword>
<feature type="binding site" evidence="10">
    <location>
        <position position="940"/>
    </location>
    <ligand>
        <name>Zn(2+)</name>
        <dbReference type="ChEBI" id="CHEBI:29105"/>
    </ligand>
</feature>
<dbReference type="GO" id="GO:0005829">
    <property type="term" value="C:cytosol"/>
    <property type="evidence" value="ECO:0007669"/>
    <property type="project" value="TreeGrafter"/>
</dbReference>
<dbReference type="SUPFAM" id="SSF50677">
    <property type="entry name" value="ValRS/IleRS/LeuRS editing domain"/>
    <property type="match status" value="1"/>
</dbReference>
<dbReference type="GO" id="GO:0000049">
    <property type="term" value="F:tRNA binding"/>
    <property type="evidence" value="ECO:0007669"/>
    <property type="project" value="InterPro"/>
</dbReference>
<dbReference type="HAMAP" id="MF_02002">
    <property type="entry name" value="Ile_tRNA_synth_type1"/>
    <property type="match status" value="1"/>
</dbReference>
<evidence type="ECO:0000256" key="4">
    <source>
        <dbReference type="ARBA" id="ARBA00022741"/>
    </source>
</evidence>
<comment type="similarity">
    <text evidence="1 10">Belongs to the class-I aminoacyl-tRNA synthetase family. IleS type 1 subfamily.</text>
</comment>
<dbReference type="InterPro" id="IPR010663">
    <property type="entry name" value="Znf_FPG/IleRS"/>
</dbReference>
<dbReference type="PROSITE" id="PS00178">
    <property type="entry name" value="AA_TRNA_LIGASE_I"/>
    <property type="match status" value="1"/>
</dbReference>
<proteinExistence type="inferred from homology"/>
<gene>
    <name evidence="10" type="primary">ileS</name>
    <name evidence="14" type="ORF">A176_006642</name>
</gene>
<keyword evidence="5 10" id="KW-0067">ATP-binding</keyword>
<dbReference type="SUPFAM" id="SSF47323">
    <property type="entry name" value="Anticodon-binding domain of a subclass of class I aminoacyl-tRNA synthetases"/>
    <property type="match status" value="1"/>
</dbReference>
<dbReference type="EC" id="6.1.1.5" evidence="10"/>
<dbReference type="OrthoDB" id="9810365at2"/>
<keyword evidence="10" id="KW-0479">Metal-binding</keyword>
<dbReference type="Pfam" id="PF06827">
    <property type="entry name" value="zf-FPG_IleRS"/>
    <property type="match status" value="1"/>
</dbReference>
<evidence type="ECO:0000256" key="6">
    <source>
        <dbReference type="ARBA" id="ARBA00022917"/>
    </source>
</evidence>
<accession>A0A0H4X828</accession>
<evidence type="ECO:0000256" key="9">
    <source>
        <dbReference type="ARBA" id="ARBA00048359"/>
    </source>
</evidence>
<evidence type="ECO:0000256" key="1">
    <source>
        <dbReference type="ARBA" id="ARBA00006887"/>
    </source>
</evidence>
<feature type="binding site" evidence="10">
    <location>
        <position position="957"/>
    </location>
    <ligand>
        <name>Zn(2+)</name>
        <dbReference type="ChEBI" id="CHEBI:29105"/>
    </ligand>
</feature>
<keyword evidence="2 10" id="KW-0963">Cytoplasm</keyword>
<dbReference type="PANTHER" id="PTHR42765:SF1">
    <property type="entry name" value="ISOLEUCINE--TRNA LIGASE, MITOCHONDRIAL"/>
    <property type="match status" value="1"/>
</dbReference>
<dbReference type="InterPro" id="IPR050081">
    <property type="entry name" value="Ile-tRNA_ligase"/>
</dbReference>
<dbReference type="Gene3D" id="1.10.730.20">
    <property type="match status" value="1"/>
</dbReference>
<keyword evidence="7 10" id="KW-0030">Aminoacyl-tRNA synthetase</keyword>
<feature type="binding site" evidence="10">
    <location>
        <position position="599"/>
    </location>
    <ligand>
        <name>L-isoleucyl-5'-AMP</name>
        <dbReference type="ChEBI" id="CHEBI:178002"/>
    </ligand>
</feature>
<name>A0A0H4X828_9BACT</name>
<dbReference type="eggNOG" id="COG0060">
    <property type="taxonomic scope" value="Bacteria"/>
</dbReference>
<dbReference type="EMBL" id="CP012109">
    <property type="protein sequence ID" value="AKQ69730.1"/>
    <property type="molecule type" value="Genomic_DNA"/>
</dbReference>
<keyword evidence="3 10" id="KW-0436">Ligase</keyword>
<dbReference type="Pfam" id="PF08264">
    <property type="entry name" value="Anticodon_1"/>
    <property type="match status" value="1"/>
</dbReference>
<dbReference type="GO" id="GO:0004822">
    <property type="term" value="F:isoleucine-tRNA ligase activity"/>
    <property type="evidence" value="ECO:0007669"/>
    <property type="project" value="UniProtKB-UniRule"/>
</dbReference>
<dbReference type="GO" id="GO:0002161">
    <property type="term" value="F:aminoacyl-tRNA deacylase activity"/>
    <property type="evidence" value="ECO:0007669"/>
    <property type="project" value="InterPro"/>
</dbReference>
<evidence type="ECO:0000256" key="3">
    <source>
        <dbReference type="ARBA" id="ARBA00022598"/>
    </source>
</evidence>
<dbReference type="Gene3D" id="1.10.10.830">
    <property type="entry name" value="Ile-tRNA synthetase CP2 domain-like"/>
    <property type="match status" value="1"/>
</dbReference>
<dbReference type="PANTHER" id="PTHR42765">
    <property type="entry name" value="SOLEUCYL-TRNA SYNTHETASE"/>
    <property type="match status" value="1"/>
</dbReference>
<reference evidence="14 15" key="1">
    <citation type="journal article" date="2016" name="PLoS ONE">
        <title>Complete Genome Sequence and Comparative Genomics of a Novel Myxobacterium Myxococcus hansupus.</title>
        <authorList>
            <person name="Sharma G."/>
            <person name="Narwani T."/>
            <person name="Subramanian S."/>
        </authorList>
    </citation>
    <scope>NUCLEOTIDE SEQUENCE [LARGE SCALE GENOMIC DNA]</scope>
    <source>
        <strain evidence="15">mixupus</strain>
    </source>
</reference>
<keyword evidence="4 10" id="KW-0547">Nucleotide-binding</keyword>
<evidence type="ECO:0000256" key="2">
    <source>
        <dbReference type="ARBA" id="ARBA00022490"/>
    </source>
</evidence>
<feature type="domain" description="Methionyl/Valyl/Leucyl/Isoleucyl-tRNA synthetase anticodon-binding" evidence="13">
    <location>
        <begin position="723"/>
        <end position="876"/>
    </location>
</feature>
<sequence>MSDTPPKEKDFKDSVNLPRTEFPMKGNLAQLEPRMLGWWAERGIWGKILEQNAGAEPFVLPDGPPYANGHLHAGHALNKVLKDIVVKYRNMSGRRCDFIPGWDTHGLPIEQAVEKRLKDKKIDKRTLARDAFLEACRAYALEFVDIQKAEFQRLGVFGSWEHPYKTLDFTYEAQEIRELATFARRGMLYRRKKPVYWCLYDQTALAEAEVEYENHTSPSVYVAFQAGPELAERLPSLKGKDVAFVIWTTTPWTLPSNLAVAVNPEFEYVFYQLGERVICVARELLPKVLAEVKADELAVKHVELPGGEVSAAALVDPSRILAYARGEELEHLTYQHPFYERRGRVILGEHVTLDAGTGLVHTAPGHGQEDYEVGLKYGLDIYNPVRPDGRYDETVGPVLEGRRVFEANPLVIQLLVEKGALLNGATDTVAHTYPHCWRCRNPVILSATYQWFIPMDAPFHGTQTFRQVVLEQVDKVQWVPSWGHSRIRGMLEMRPDWTISRQRTWGVPICIAYCEGCEEAVVSPELMEKVASAVEKEGVGVWYRTPVKDFLGADFQCPRCGKGEFRRETDILDVWFDSACMFSAVLEKRQRIPADLFLEGSDQHRGWFHSSMLVSVGTRDVSPYKACLTHGFVVDGQGEKMSKSRGNVVAPDKVIQQYGAEVLRLWVAASDYRNDVRLSDQILKGLSEGYRKVRNTIRYALSNLYDFDPAKHTVPEAELLPLDRWALGRLAEVVARVRKAYEDYEFHLVYATVVDFVAGDLSAVYFDILKDRLYTWRADGQPRRGAQTVLYEVASVLLRLLAPVMSFTAEEAWQTLPGKSAESVFLGGFPAVSTKLDPALAERYAKLFAVRSAVQGVLEAARRDKRIGASLEARVVLTAEGAARDFLQANLAELPGLFITSQVELADVKGEAAQVLEVAQVFGEGVRVTAEVLPAQGAKCPRCWTYSEAVGQGGEVCLKCREALAA</sequence>
<dbReference type="InterPro" id="IPR002301">
    <property type="entry name" value="Ile-tRNA-ligase"/>
</dbReference>
<feature type="short sequence motif" description="'KMSKS' region" evidence="10">
    <location>
        <begin position="640"/>
        <end position="644"/>
    </location>
</feature>
<feature type="binding site" evidence="10">
    <location>
        <position position="943"/>
    </location>
    <ligand>
        <name>Zn(2+)</name>
        <dbReference type="ChEBI" id="CHEBI:29105"/>
    </ligand>
</feature>
<comment type="catalytic activity">
    <reaction evidence="9 10">
        <text>tRNA(Ile) + L-isoleucine + ATP = L-isoleucyl-tRNA(Ile) + AMP + diphosphate</text>
        <dbReference type="Rhea" id="RHEA:11060"/>
        <dbReference type="Rhea" id="RHEA-COMP:9666"/>
        <dbReference type="Rhea" id="RHEA-COMP:9695"/>
        <dbReference type="ChEBI" id="CHEBI:30616"/>
        <dbReference type="ChEBI" id="CHEBI:33019"/>
        <dbReference type="ChEBI" id="CHEBI:58045"/>
        <dbReference type="ChEBI" id="CHEBI:78442"/>
        <dbReference type="ChEBI" id="CHEBI:78528"/>
        <dbReference type="ChEBI" id="CHEBI:456215"/>
        <dbReference type="EC" id="6.1.1.5"/>
    </reaction>
</comment>
<dbReference type="InterPro" id="IPR001412">
    <property type="entry name" value="aa-tRNA-synth_I_CS"/>
</dbReference>
<evidence type="ECO:0000256" key="7">
    <source>
        <dbReference type="ARBA" id="ARBA00023146"/>
    </source>
</evidence>
<feature type="domain" description="Zinc finger FPG/IleRS-type" evidence="12">
    <location>
        <begin position="939"/>
        <end position="961"/>
    </location>
</feature>
<feature type="domain" description="Aminoacyl-tRNA synthetase class Ia" evidence="11">
    <location>
        <begin position="35"/>
        <end position="679"/>
    </location>
</feature>
<evidence type="ECO:0000313" key="14">
    <source>
        <dbReference type="EMBL" id="AKQ69730.1"/>
    </source>
</evidence>
<dbReference type="InterPro" id="IPR002300">
    <property type="entry name" value="aa-tRNA-synth_Ia"/>
</dbReference>
<feature type="binding site" evidence="10">
    <location>
        <position position="960"/>
    </location>
    <ligand>
        <name>Zn(2+)</name>
        <dbReference type="ChEBI" id="CHEBI:29105"/>
    </ligand>
</feature>
<comment type="domain">
    <text evidence="10">IleRS has two distinct active sites: one for aminoacylation and one for editing. The misactivated valine is translocated from the active site to the editing site, which sterically excludes the correctly activated isoleucine. The single editing site contains two valyl binding pockets, one specific for each substrate (Val-AMP or Val-tRNA(Ile)).</text>
</comment>
<evidence type="ECO:0000256" key="5">
    <source>
        <dbReference type="ARBA" id="ARBA00022840"/>
    </source>
</evidence>
<dbReference type="CDD" id="cd07960">
    <property type="entry name" value="Anticodon_Ia_Ile_BEm"/>
    <property type="match status" value="1"/>
</dbReference>
<keyword evidence="15" id="KW-1185">Reference proteome</keyword>
<dbReference type="NCBIfam" id="TIGR00392">
    <property type="entry name" value="ileS"/>
    <property type="match status" value="1"/>
</dbReference>
<dbReference type="Gene3D" id="3.40.50.620">
    <property type="entry name" value="HUPs"/>
    <property type="match status" value="2"/>
</dbReference>
<feature type="short sequence motif" description="'HIGH' region" evidence="10">
    <location>
        <begin position="65"/>
        <end position="75"/>
    </location>
</feature>
<comment type="subcellular location">
    <subcellularLocation>
        <location evidence="10">Cytoplasm</location>
    </subcellularLocation>
</comment>
<evidence type="ECO:0000256" key="8">
    <source>
        <dbReference type="ARBA" id="ARBA00025217"/>
    </source>
</evidence>
<comment type="cofactor">
    <cofactor evidence="10">
        <name>Zn(2+)</name>
        <dbReference type="ChEBI" id="CHEBI:29105"/>
    </cofactor>
    <text evidence="10">Binds 1 zinc ion per subunit.</text>
</comment>
<evidence type="ECO:0000259" key="11">
    <source>
        <dbReference type="Pfam" id="PF00133"/>
    </source>
</evidence>
<dbReference type="InterPro" id="IPR023585">
    <property type="entry name" value="Ile-tRNA-ligase_type1"/>
</dbReference>
<dbReference type="RefSeq" id="WP_002638083.1">
    <property type="nucleotide sequence ID" value="NZ_CP012109.1"/>
</dbReference>
<dbReference type="SUPFAM" id="SSF52374">
    <property type="entry name" value="Nucleotidylyl transferase"/>
    <property type="match status" value="1"/>
</dbReference>
<evidence type="ECO:0000313" key="15">
    <source>
        <dbReference type="Proteomes" id="UP000009026"/>
    </source>
</evidence>
<dbReference type="GO" id="GO:0006428">
    <property type="term" value="P:isoleucyl-tRNA aminoacylation"/>
    <property type="evidence" value="ECO:0007669"/>
    <property type="project" value="UniProtKB-UniRule"/>
</dbReference>
<dbReference type="AlphaFoldDB" id="A0A0H4X828"/>
<dbReference type="Pfam" id="PF00133">
    <property type="entry name" value="tRNA-synt_1"/>
    <property type="match status" value="1"/>
</dbReference>
<dbReference type="InterPro" id="IPR009008">
    <property type="entry name" value="Val/Leu/Ile-tRNA-synth_edit"/>
</dbReference>
<dbReference type="STRING" id="1297742.A176_006642"/>
<comment type="subunit">
    <text evidence="10">Monomer.</text>
</comment>
<dbReference type="InterPro" id="IPR009080">
    <property type="entry name" value="tRNAsynth_Ia_anticodon-bd"/>
</dbReference>
<dbReference type="InterPro" id="IPR014729">
    <property type="entry name" value="Rossmann-like_a/b/a_fold"/>
</dbReference>
<dbReference type="Proteomes" id="UP000009026">
    <property type="component" value="Chromosome"/>
</dbReference>
<protein>
    <recommendedName>
        <fullName evidence="10">Isoleucine--tRNA ligase</fullName>
        <ecNumber evidence="10">6.1.1.5</ecNumber>
    </recommendedName>
    <alternativeName>
        <fullName evidence="10">Isoleucyl-tRNA synthetase</fullName>
        <shortName evidence="10">IleRS</shortName>
    </alternativeName>
</protein>
<feature type="binding site" evidence="10">
    <location>
        <position position="643"/>
    </location>
    <ligand>
        <name>ATP</name>
        <dbReference type="ChEBI" id="CHEBI:30616"/>
    </ligand>
</feature>
<evidence type="ECO:0000256" key="10">
    <source>
        <dbReference type="HAMAP-Rule" id="MF_02002"/>
    </source>
</evidence>
<dbReference type="GO" id="GO:0008270">
    <property type="term" value="F:zinc ion binding"/>
    <property type="evidence" value="ECO:0007669"/>
    <property type="project" value="UniProtKB-UniRule"/>
</dbReference>
<dbReference type="KEGG" id="mym:A176_006642"/>
<dbReference type="GO" id="GO:0005524">
    <property type="term" value="F:ATP binding"/>
    <property type="evidence" value="ECO:0007669"/>
    <property type="project" value="UniProtKB-UniRule"/>
</dbReference>
<comment type="function">
    <text evidence="8 10">Catalyzes the attachment of isoleucine to tRNA(Ile). As IleRS can inadvertently accommodate and process structurally similar amino acids such as valine, to avoid such errors it has two additional distinct tRNA(Ile)-dependent editing activities. One activity is designated as 'pretransfer' editing and involves the hydrolysis of activated Val-AMP. The other activity is designated 'posttransfer' editing and involves deacylation of mischarged Val-tRNA(Ile).</text>
</comment>
<dbReference type="PRINTS" id="PR00984">
    <property type="entry name" value="TRNASYNTHILE"/>
</dbReference>
<evidence type="ECO:0000259" key="13">
    <source>
        <dbReference type="Pfam" id="PF08264"/>
    </source>
</evidence>